<evidence type="ECO:0000313" key="11">
    <source>
        <dbReference type="Proteomes" id="UP000239434"/>
    </source>
</evidence>
<feature type="compositionally biased region" description="Basic and acidic residues" evidence="6">
    <location>
        <begin position="134"/>
        <end position="146"/>
    </location>
</feature>
<comment type="caution">
    <text evidence="10">The sequence shown here is derived from an EMBL/GenBank/DDBJ whole genome shotgun (WGS) entry which is preliminary data.</text>
</comment>
<feature type="compositionally biased region" description="Basic and acidic residues" evidence="6">
    <location>
        <begin position="39"/>
        <end position="64"/>
    </location>
</feature>
<sequence>MTGPEDEQKKRASRPLLSFAGKPDPEGLREGPVTPVPHSSKDDDAERYRLAHAKRMAELDHHISEAAPAESEPFPSEDAVRNDQEARIREEMAAVEADLRERLETGESRIPPSSPSPAMTRHSVEETGEDDDRSEPIPDDRAKTDDYHNEYRNDEWKPLVDPRMVISAVRRSRNLIVATTLLGVLLGVAYAFSVPKMYVSSVDLLVDPREIQGVGRDLTPDQLPTDASLAIAESQARIIDSSSVLSKVIDRAGLTGDPEFNGTLRPSGIAGFFDSIRNAISGHGAEDATALETKVLNNLHKSLTISRDAKSFIFSISVRTREPEKSAYIANTISQVFQEQLGSIQSDAAKRTTDALSGRLADLKSGVEKAEGAVEKFKAEHDLVDVQGRLIGDDEITSLNNQLSAARAETIRLNVRAQSLKGTTADSLFTGGLPEGLRSGAITALRSQYAAARQQADGMATKLGPRHPQLIQLQSQAEGLRREIEAELGRIRASIQVDLRRSVHQEQDLAARLAQLKVRHAGTNEDMVKLRELEREASAQRSVYEAFLLRARETSEQGGLDTAIIRVISEARPALEPTGPSRRNIVLAGLLLGLLAGLGIAILRGIYASLMGGAPQPSYARGPRQPDYDPQPPAPTGGGNPPRRTSSPQREPQSQQEESRLAAAVRRAREGRAMDESDAPEAYDVSSDLPEDAAPNAASSEESQLIPFPRPQRAGIDDIREAIADVRAAMTQYASRRG</sequence>
<evidence type="ECO:0000259" key="8">
    <source>
        <dbReference type="Pfam" id="PF02706"/>
    </source>
</evidence>
<keyword evidence="3 7" id="KW-0812">Transmembrane</keyword>
<evidence type="ECO:0000256" key="1">
    <source>
        <dbReference type="ARBA" id="ARBA00004651"/>
    </source>
</evidence>
<evidence type="ECO:0000256" key="6">
    <source>
        <dbReference type="SAM" id="MobiDB-lite"/>
    </source>
</evidence>
<dbReference type="PANTHER" id="PTHR32309:SF13">
    <property type="entry name" value="FERRIC ENTEROBACTIN TRANSPORT PROTEIN FEPE"/>
    <property type="match status" value="1"/>
</dbReference>
<dbReference type="GO" id="GO:0005886">
    <property type="term" value="C:plasma membrane"/>
    <property type="evidence" value="ECO:0007669"/>
    <property type="project" value="UniProtKB-SubCell"/>
</dbReference>
<feature type="transmembrane region" description="Helical" evidence="7">
    <location>
        <begin position="174"/>
        <end position="192"/>
    </location>
</feature>
<evidence type="ECO:0000256" key="5">
    <source>
        <dbReference type="ARBA" id="ARBA00023136"/>
    </source>
</evidence>
<keyword evidence="4 7" id="KW-1133">Transmembrane helix</keyword>
<feature type="region of interest" description="Disordered" evidence="6">
    <location>
        <begin position="101"/>
        <end position="146"/>
    </location>
</feature>
<evidence type="ECO:0000256" key="4">
    <source>
        <dbReference type="ARBA" id="ARBA00022989"/>
    </source>
</evidence>
<accession>A0A2S9IKZ3</accession>
<dbReference type="InterPro" id="IPR003856">
    <property type="entry name" value="LPS_length_determ_N"/>
</dbReference>
<evidence type="ECO:0000256" key="2">
    <source>
        <dbReference type="ARBA" id="ARBA00022475"/>
    </source>
</evidence>
<feature type="domain" description="Tyrosine-protein kinase G-rich" evidence="9">
    <location>
        <begin position="532"/>
        <end position="604"/>
    </location>
</feature>
<feature type="region of interest" description="Disordered" evidence="6">
    <location>
        <begin position="1"/>
        <end position="86"/>
    </location>
</feature>
<name>A0A2S9IKZ3_9HYPH</name>
<keyword evidence="11" id="KW-1185">Reference proteome</keyword>
<comment type="subcellular location">
    <subcellularLocation>
        <location evidence="1">Cell membrane</location>
        <topology evidence="1">Multi-pass membrane protein</topology>
    </subcellularLocation>
</comment>
<dbReference type="AlphaFoldDB" id="A0A2S9IKZ3"/>
<dbReference type="GO" id="GO:0004713">
    <property type="term" value="F:protein tyrosine kinase activity"/>
    <property type="evidence" value="ECO:0007669"/>
    <property type="project" value="TreeGrafter"/>
</dbReference>
<feature type="compositionally biased region" description="Low complexity" evidence="6">
    <location>
        <begin position="641"/>
        <end position="665"/>
    </location>
</feature>
<feature type="domain" description="Polysaccharide chain length determinant N-terminal" evidence="8">
    <location>
        <begin position="166"/>
        <end position="250"/>
    </location>
</feature>
<dbReference type="InterPro" id="IPR032807">
    <property type="entry name" value="GNVR"/>
</dbReference>
<evidence type="ECO:0000259" key="9">
    <source>
        <dbReference type="Pfam" id="PF13807"/>
    </source>
</evidence>
<feature type="compositionally biased region" description="Basic and acidic residues" evidence="6">
    <location>
        <begin position="1"/>
        <end position="10"/>
    </location>
</feature>
<dbReference type="Pfam" id="PF13807">
    <property type="entry name" value="GNVR"/>
    <property type="match status" value="1"/>
</dbReference>
<evidence type="ECO:0000313" key="10">
    <source>
        <dbReference type="EMBL" id="PRD41201.1"/>
    </source>
</evidence>
<reference evidence="10 11" key="1">
    <citation type="submission" date="2018-02" db="EMBL/GenBank/DDBJ databases">
        <title>The draft genome of Phyllobacterium sp. 1N-3.</title>
        <authorList>
            <person name="Liu L."/>
            <person name="Li L."/>
            <person name="Zhang X."/>
            <person name="Wang T."/>
            <person name="Liang L."/>
        </authorList>
    </citation>
    <scope>NUCLEOTIDE SEQUENCE [LARGE SCALE GENOMIC DNA]</scope>
    <source>
        <strain evidence="10 11">1N-3</strain>
    </source>
</reference>
<organism evidence="10 11">
    <name type="scientific">Phyllobacterium phragmitis</name>
    <dbReference type="NCBI Taxonomy" id="2670329"/>
    <lineage>
        <taxon>Bacteria</taxon>
        <taxon>Pseudomonadati</taxon>
        <taxon>Pseudomonadota</taxon>
        <taxon>Alphaproteobacteria</taxon>
        <taxon>Hyphomicrobiales</taxon>
        <taxon>Phyllobacteriaceae</taxon>
        <taxon>Phyllobacterium</taxon>
    </lineage>
</organism>
<proteinExistence type="predicted"/>
<dbReference type="PANTHER" id="PTHR32309">
    <property type="entry name" value="TYROSINE-PROTEIN KINASE"/>
    <property type="match status" value="1"/>
</dbReference>
<dbReference type="Proteomes" id="UP000239434">
    <property type="component" value="Unassembled WGS sequence"/>
</dbReference>
<feature type="region of interest" description="Disordered" evidence="6">
    <location>
        <begin position="616"/>
        <end position="713"/>
    </location>
</feature>
<feature type="transmembrane region" description="Helical" evidence="7">
    <location>
        <begin position="585"/>
        <end position="607"/>
    </location>
</feature>
<gene>
    <name evidence="10" type="ORF">C5748_22860</name>
</gene>
<dbReference type="Pfam" id="PF02706">
    <property type="entry name" value="Wzz"/>
    <property type="match status" value="1"/>
</dbReference>
<keyword evidence="2" id="KW-1003">Cell membrane</keyword>
<dbReference type="EMBL" id="PVBR01000023">
    <property type="protein sequence ID" value="PRD41201.1"/>
    <property type="molecule type" value="Genomic_DNA"/>
</dbReference>
<dbReference type="InterPro" id="IPR050445">
    <property type="entry name" value="Bact_polysacc_biosynth/exp"/>
</dbReference>
<evidence type="ECO:0000256" key="7">
    <source>
        <dbReference type="SAM" id="Phobius"/>
    </source>
</evidence>
<protein>
    <submittedName>
        <fullName evidence="10">Chain-length determining protein</fullName>
    </submittedName>
</protein>
<evidence type="ECO:0000256" key="3">
    <source>
        <dbReference type="ARBA" id="ARBA00022692"/>
    </source>
</evidence>
<keyword evidence="5 7" id="KW-0472">Membrane</keyword>